<dbReference type="EMBL" id="CAWUPB010000351">
    <property type="protein sequence ID" value="CAK7324456.1"/>
    <property type="molecule type" value="Genomic_DNA"/>
</dbReference>
<evidence type="ECO:0000313" key="2">
    <source>
        <dbReference type="Proteomes" id="UP001314170"/>
    </source>
</evidence>
<feature type="non-terminal residue" evidence="1">
    <location>
        <position position="1"/>
    </location>
</feature>
<keyword evidence="2" id="KW-1185">Reference proteome</keyword>
<sequence>RMSMILQSGKDHASFGLSVHLMWLEIVLFDNWMRTEEFVCKSINAAIQDIHEE</sequence>
<dbReference type="AlphaFoldDB" id="A0AAV1QWT9"/>
<comment type="caution">
    <text evidence="1">The sequence shown here is derived from an EMBL/GenBank/DDBJ whole genome shotgun (WGS) entry which is preliminary data.</text>
</comment>
<dbReference type="Proteomes" id="UP001314170">
    <property type="component" value="Unassembled WGS sequence"/>
</dbReference>
<protein>
    <submittedName>
        <fullName evidence="1">Uncharacterized protein</fullName>
    </submittedName>
</protein>
<reference evidence="1 2" key="1">
    <citation type="submission" date="2024-01" db="EMBL/GenBank/DDBJ databases">
        <authorList>
            <person name="Waweru B."/>
        </authorList>
    </citation>
    <scope>NUCLEOTIDE SEQUENCE [LARGE SCALE GENOMIC DNA]</scope>
</reference>
<accession>A0AAV1QWT9</accession>
<name>A0AAV1QWT9_9ROSI</name>
<gene>
    <name evidence="1" type="ORF">DCAF_LOCUS2102</name>
</gene>
<proteinExistence type="predicted"/>
<organism evidence="1 2">
    <name type="scientific">Dovyalis caffra</name>
    <dbReference type="NCBI Taxonomy" id="77055"/>
    <lineage>
        <taxon>Eukaryota</taxon>
        <taxon>Viridiplantae</taxon>
        <taxon>Streptophyta</taxon>
        <taxon>Embryophyta</taxon>
        <taxon>Tracheophyta</taxon>
        <taxon>Spermatophyta</taxon>
        <taxon>Magnoliopsida</taxon>
        <taxon>eudicotyledons</taxon>
        <taxon>Gunneridae</taxon>
        <taxon>Pentapetalae</taxon>
        <taxon>rosids</taxon>
        <taxon>fabids</taxon>
        <taxon>Malpighiales</taxon>
        <taxon>Salicaceae</taxon>
        <taxon>Flacourtieae</taxon>
        <taxon>Dovyalis</taxon>
    </lineage>
</organism>
<evidence type="ECO:0000313" key="1">
    <source>
        <dbReference type="EMBL" id="CAK7324456.1"/>
    </source>
</evidence>